<dbReference type="GO" id="GO:0070566">
    <property type="term" value="F:adenylyltransferase activity"/>
    <property type="evidence" value="ECO:0007669"/>
    <property type="project" value="TreeGrafter"/>
</dbReference>
<evidence type="ECO:0000259" key="2">
    <source>
        <dbReference type="Pfam" id="PF00501"/>
    </source>
</evidence>
<dbReference type="Gene3D" id="3.30.300.30">
    <property type="match status" value="1"/>
</dbReference>
<dbReference type="GO" id="GO:0005886">
    <property type="term" value="C:plasma membrane"/>
    <property type="evidence" value="ECO:0007669"/>
    <property type="project" value="TreeGrafter"/>
</dbReference>
<protein>
    <submittedName>
        <fullName evidence="3">AMP-binding protein</fullName>
    </submittedName>
</protein>
<proteinExistence type="inferred from homology"/>
<organism evidence="3">
    <name type="scientific">Streptomyces sp. NBC_00060</name>
    <dbReference type="NCBI Taxonomy" id="2975636"/>
    <lineage>
        <taxon>Bacteria</taxon>
        <taxon>Bacillati</taxon>
        <taxon>Actinomycetota</taxon>
        <taxon>Actinomycetes</taxon>
        <taxon>Kitasatosporales</taxon>
        <taxon>Streptomycetaceae</taxon>
        <taxon>Streptomyces</taxon>
    </lineage>
</organism>
<name>A0AAU2HB93_9ACTN</name>
<dbReference type="InterPro" id="IPR045851">
    <property type="entry name" value="AMP-bd_C_sf"/>
</dbReference>
<feature type="domain" description="AMP-dependent synthetase/ligase" evidence="2">
    <location>
        <begin position="22"/>
        <end position="403"/>
    </location>
</feature>
<dbReference type="InterPro" id="IPR042099">
    <property type="entry name" value="ANL_N_sf"/>
</dbReference>
<dbReference type="PANTHER" id="PTHR22754:SF32">
    <property type="entry name" value="DISCO-INTERACTING PROTEIN 2"/>
    <property type="match status" value="1"/>
</dbReference>
<dbReference type="PANTHER" id="PTHR22754">
    <property type="entry name" value="DISCO-INTERACTING PROTEIN 2 DIP2 -RELATED"/>
    <property type="match status" value="1"/>
</dbReference>
<dbReference type="Pfam" id="PF00501">
    <property type="entry name" value="AMP-binding"/>
    <property type="match status" value="1"/>
</dbReference>
<dbReference type="InterPro" id="IPR000873">
    <property type="entry name" value="AMP-dep_synth/lig_dom"/>
</dbReference>
<dbReference type="Gene3D" id="3.40.50.12780">
    <property type="entry name" value="N-terminal domain of ligase-like"/>
    <property type="match status" value="1"/>
</dbReference>
<dbReference type="GO" id="GO:0006633">
    <property type="term" value="P:fatty acid biosynthetic process"/>
    <property type="evidence" value="ECO:0007669"/>
    <property type="project" value="TreeGrafter"/>
</dbReference>
<dbReference type="AlphaFoldDB" id="A0AAU2HB93"/>
<evidence type="ECO:0000313" key="3">
    <source>
        <dbReference type="EMBL" id="WTU44555.1"/>
    </source>
</evidence>
<dbReference type="EMBL" id="CP108253">
    <property type="protein sequence ID" value="WTU44555.1"/>
    <property type="molecule type" value="Genomic_DNA"/>
</dbReference>
<evidence type="ECO:0000256" key="1">
    <source>
        <dbReference type="ARBA" id="ARBA00006432"/>
    </source>
</evidence>
<dbReference type="SUPFAM" id="SSF56801">
    <property type="entry name" value="Acetyl-CoA synthetase-like"/>
    <property type="match status" value="1"/>
</dbReference>
<dbReference type="InterPro" id="IPR020845">
    <property type="entry name" value="AMP-binding_CS"/>
</dbReference>
<reference evidence="3" key="1">
    <citation type="submission" date="2022-10" db="EMBL/GenBank/DDBJ databases">
        <title>The complete genomes of actinobacterial strains from the NBC collection.</title>
        <authorList>
            <person name="Joergensen T.S."/>
            <person name="Alvarez Arevalo M."/>
            <person name="Sterndorff E.B."/>
            <person name="Faurdal D."/>
            <person name="Vuksanovic O."/>
            <person name="Mourched A.-S."/>
            <person name="Charusanti P."/>
            <person name="Shaw S."/>
            <person name="Blin K."/>
            <person name="Weber T."/>
        </authorList>
    </citation>
    <scope>NUCLEOTIDE SEQUENCE</scope>
    <source>
        <strain evidence="3">NBC_00060</strain>
    </source>
</reference>
<comment type="similarity">
    <text evidence="1">Belongs to the ATP-dependent AMP-binding enzyme family.</text>
</comment>
<accession>A0AAU2HB93</accession>
<gene>
    <name evidence="3" type="ORF">OHV25_35685</name>
</gene>
<dbReference type="PROSITE" id="PS00455">
    <property type="entry name" value="AMP_BINDING"/>
    <property type="match status" value="1"/>
</dbReference>
<sequence>MTDLWNQLTGACRPTTVLHLPAEGREVPFADLYRAAERTAGQLSAELPGGDAPRIGLLMANSEPWLRGFMATLRLGGTAFPLPMPTAFGGIQAYVHHLQAIAKDASLDVILVDRSFGKVLRKRVQDELSAVPFLDISEVEGEPVTTPVPVGISGRAAVVQYTSGSTGTPKGVVLTHDNIAAGLLAITETLSWSDSDAIAIWLPLFHDMGLFGTLASLSAGTSVCLWQPRDFVRAPLAWLYAMSKTCATVVPSPNFFYQSLATAAQHEPVPDDLDLSRLRVALNGAEPVRHQTQEEFHRVFAPYGLSAAAPCPTYGLAEATVAVSMCRDGIASRTVWISRDQHRVSDRVAFTDPSAPGARGVVSCGAATHGVRIRIADHDDADLGQGAIGEVQIAGGPVTAGYLNLLPEQQPITADGWLRTGDLGFLLDDELYLTGRLKNMIVVHGENYYAEDVESIFRGVPGAEASRCAAFPLTDTEGAESMVLLWETALEPAEAERLSLAGTDRIKSDLGLSAVEVFPVALQTIPHTSSGKPKRSALRDLCVTQDLLTPLRANRNGNA</sequence>